<feature type="transmembrane region" description="Helical" evidence="6">
    <location>
        <begin position="38"/>
        <end position="55"/>
    </location>
</feature>
<dbReference type="RefSeq" id="WP_407329919.1">
    <property type="nucleotide sequence ID" value="NZ_CP136865.1"/>
</dbReference>
<organism evidence="8 9">
    <name type="scientific">Congregibacter brevis</name>
    <dbReference type="NCBI Taxonomy" id="3081201"/>
    <lineage>
        <taxon>Bacteria</taxon>
        <taxon>Pseudomonadati</taxon>
        <taxon>Pseudomonadota</taxon>
        <taxon>Gammaproteobacteria</taxon>
        <taxon>Cellvibrionales</taxon>
        <taxon>Halieaceae</taxon>
        <taxon>Congregibacter</taxon>
    </lineage>
</organism>
<dbReference type="InterPro" id="IPR000620">
    <property type="entry name" value="EamA_dom"/>
</dbReference>
<proteinExistence type="inferred from homology"/>
<dbReference type="SUPFAM" id="SSF103481">
    <property type="entry name" value="Multidrug resistance efflux transporter EmrE"/>
    <property type="match status" value="2"/>
</dbReference>
<feature type="transmembrane region" description="Helical" evidence="6">
    <location>
        <begin position="176"/>
        <end position="195"/>
    </location>
</feature>
<feature type="transmembrane region" description="Helical" evidence="6">
    <location>
        <begin position="239"/>
        <end position="258"/>
    </location>
</feature>
<feature type="domain" description="EamA" evidence="7">
    <location>
        <begin position="9"/>
        <end position="135"/>
    </location>
</feature>
<dbReference type="EMBL" id="CP136865">
    <property type="protein sequence ID" value="WOJ98562.1"/>
    <property type="molecule type" value="Genomic_DNA"/>
</dbReference>
<dbReference type="PANTHER" id="PTHR32322:SF2">
    <property type="entry name" value="EAMA DOMAIN-CONTAINING PROTEIN"/>
    <property type="match status" value="1"/>
</dbReference>
<protein>
    <submittedName>
        <fullName evidence="8">DMT family transporter</fullName>
    </submittedName>
</protein>
<feature type="domain" description="EamA" evidence="7">
    <location>
        <begin position="149"/>
        <end position="281"/>
    </location>
</feature>
<feature type="transmembrane region" description="Helical" evidence="6">
    <location>
        <begin position="92"/>
        <end position="112"/>
    </location>
</feature>
<evidence type="ECO:0000256" key="6">
    <source>
        <dbReference type="SAM" id="Phobius"/>
    </source>
</evidence>
<evidence type="ECO:0000256" key="1">
    <source>
        <dbReference type="ARBA" id="ARBA00004141"/>
    </source>
</evidence>
<accession>A0ABZ0IG93</accession>
<gene>
    <name evidence="8" type="ORF">R0137_08320</name>
</gene>
<evidence type="ECO:0000259" key="7">
    <source>
        <dbReference type="Pfam" id="PF00892"/>
    </source>
</evidence>
<dbReference type="InterPro" id="IPR037185">
    <property type="entry name" value="EmrE-like"/>
</dbReference>
<comment type="subcellular location">
    <subcellularLocation>
        <location evidence="1">Membrane</location>
        <topology evidence="1">Multi-pass membrane protein</topology>
    </subcellularLocation>
</comment>
<evidence type="ECO:0000256" key="4">
    <source>
        <dbReference type="ARBA" id="ARBA00022989"/>
    </source>
</evidence>
<reference evidence="8 9" key="1">
    <citation type="submission" date="2023-10" db="EMBL/GenBank/DDBJ databases">
        <title>Two novel species belonging to the OM43/NOR5 clade.</title>
        <authorList>
            <person name="Park M."/>
        </authorList>
    </citation>
    <scope>NUCLEOTIDE SEQUENCE [LARGE SCALE GENOMIC DNA]</scope>
    <source>
        <strain evidence="8 9">IMCC45268</strain>
    </source>
</reference>
<keyword evidence="3 6" id="KW-0812">Transmembrane</keyword>
<name>A0ABZ0IG93_9GAMM</name>
<dbReference type="Proteomes" id="UP001626549">
    <property type="component" value="Chromosome"/>
</dbReference>
<keyword evidence="9" id="KW-1185">Reference proteome</keyword>
<evidence type="ECO:0000256" key="3">
    <source>
        <dbReference type="ARBA" id="ARBA00022692"/>
    </source>
</evidence>
<feature type="transmembrane region" description="Helical" evidence="6">
    <location>
        <begin position="119"/>
        <end position="141"/>
    </location>
</feature>
<feature type="transmembrane region" description="Helical" evidence="6">
    <location>
        <begin position="67"/>
        <end position="86"/>
    </location>
</feature>
<keyword evidence="5 6" id="KW-0472">Membrane</keyword>
<dbReference type="InterPro" id="IPR050638">
    <property type="entry name" value="AA-Vitamin_Transporters"/>
</dbReference>
<evidence type="ECO:0000313" key="8">
    <source>
        <dbReference type="EMBL" id="WOJ98562.1"/>
    </source>
</evidence>
<feature type="transmembrane region" description="Helical" evidence="6">
    <location>
        <begin position="147"/>
        <end position="164"/>
    </location>
</feature>
<evidence type="ECO:0000256" key="5">
    <source>
        <dbReference type="ARBA" id="ARBA00023136"/>
    </source>
</evidence>
<evidence type="ECO:0000313" key="9">
    <source>
        <dbReference type="Proteomes" id="UP001626549"/>
    </source>
</evidence>
<feature type="transmembrane region" description="Helical" evidence="6">
    <location>
        <begin position="264"/>
        <end position="283"/>
    </location>
</feature>
<comment type="similarity">
    <text evidence="2">Belongs to the EamA transporter family.</text>
</comment>
<evidence type="ECO:0000256" key="2">
    <source>
        <dbReference type="ARBA" id="ARBA00007362"/>
    </source>
</evidence>
<dbReference type="Pfam" id="PF00892">
    <property type="entry name" value="EamA"/>
    <property type="match status" value="2"/>
</dbReference>
<keyword evidence="4 6" id="KW-1133">Transmembrane helix</keyword>
<sequence length="298" mass="31894">MNAAQLVQLVALAAIWGSSFMFMRIAVPQLGPSWLLEIRLVAASLILLLISRALRRPLNVRKHWRHYLTLGALNTTLPFWAFAYAAQTLPASMLAILNSTAPLWGFLIGFLWRGKPITLRAVAGLVLGMAGVASLVGLGGLAVQPDALWAVVLTASAAICYGIASSYAEYAEKVETYANAHGSLWAATLLVLPFMPFAPVPEVWPPGAVAAALVLGVLCTGVAYLLYFHLIATVGAPSALTVGYLIPLWGVLWGWLFLDEAVGLHTLLGAGLVLSGTMLVTNFRPSTLVRALRRPRES</sequence>
<dbReference type="PANTHER" id="PTHR32322">
    <property type="entry name" value="INNER MEMBRANE TRANSPORTER"/>
    <property type="match status" value="1"/>
</dbReference>
<feature type="transmembrane region" description="Helical" evidence="6">
    <location>
        <begin position="207"/>
        <end position="227"/>
    </location>
</feature>